<dbReference type="InterPro" id="IPR011344">
    <property type="entry name" value="ssDNA-bd"/>
</dbReference>
<dbReference type="HAMAP" id="MF_00984">
    <property type="entry name" value="SSB"/>
    <property type="match status" value="1"/>
</dbReference>
<evidence type="ECO:0000256" key="4">
    <source>
        <dbReference type="RuleBase" id="RU000524"/>
    </source>
</evidence>
<dbReference type="GO" id="GO:0006260">
    <property type="term" value="P:DNA replication"/>
    <property type="evidence" value="ECO:0007669"/>
    <property type="project" value="UniProtKB-UniRule"/>
</dbReference>
<keyword evidence="1 3" id="KW-0238">DNA-binding</keyword>
<protein>
    <recommendedName>
        <fullName evidence="3 4">Single-stranded DNA-binding protein</fullName>
        <shortName evidence="3">SSB</shortName>
    </recommendedName>
</protein>
<evidence type="ECO:0000313" key="6">
    <source>
        <dbReference type="EMBL" id="QIS31190.1"/>
    </source>
</evidence>
<dbReference type="Pfam" id="PF00436">
    <property type="entry name" value="SSB"/>
    <property type="match status" value="1"/>
</dbReference>
<sequence>MINRVVLVGRLTKDPELRYTPNGIASTRFTIAVNRTFSNQQGEREADFISCVAWRKQAENLANYMRKGNLIGVEGRIQTGSYEGQDGKRVYTTDVVADSVQFLEPRNGNGGAPPAPQNNGGQTYGNNQPSYSGGQPQQQFGGSMPGQGSYGGGSYPNNQPNQTYGPPGGTSQPNYTRVDEDPFANSKGPIEVSEDDLPF</sequence>
<name>A0A6H0A0H5_LYSSH</name>
<dbReference type="OMA" id="IPVIAWR"/>
<evidence type="ECO:0000256" key="3">
    <source>
        <dbReference type="HAMAP-Rule" id="MF_00984"/>
    </source>
</evidence>
<dbReference type="PROSITE" id="PS50935">
    <property type="entry name" value="SSB"/>
    <property type="match status" value="1"/>
</dbReference>
<feature type="compositionally biased region" description="Polar residues" evidence="5">
    <location>
        <begin position="160"/>
        <end position="175"/>
    </location>
</feature>
<evidence type="ECO:0000256" key="1">
    <source>
        <dbReference type="ARBA" id="ARBA00023125"/>
    </source>
</evidence>
<comment type="function">
    <text evidence="3">Plays an important role in DNA replication, recombination and repair. Binds to ssDNA and to an array of partner proteins to recruit them to their sites of action during DNA metabolism.</text>
</comment>
<reference evidence="6" key="1">
    <citation type="submission" date="2020-02" db="EMBL/GenBank/DDBJ databases">
        <authorList>
            <person name="Hu X."/>
            <person name="Yuan Z."/>
            <person name="Cheng J."/>
            <person name="Geng P."/>
        </authorList>
    </citation>
    <scope>NUCLEOTIDE SEQUENCE</scope>
    <source>
        <strain evidence="6">SSII-1</strain>
        <plasmid evidence="6">pSSII-1</plasmid>
    </source>
</reference>
<keyword evidence="2 3" id="KW-0233">DNA recombination</keyword>
<accession>A0A6H0A0H5</accession>
<dbReference type="CDD" id="cd04496">
    <property type="entry name" value="SSB_OBF"/>
    <property type="match status" value="1"/>
</dbReference>
<dbReference type="PANTHER" id="PTHR10302">
    <property type="entry name" value="SINGLE-STRANDED DNA-BINDING PROTEIN"/>
    <property type="match status" value="1"/>
</dbReference>
<feature type="compositionally biased region" description="Low complexity" evidence="5">
    <location>
        <begin position="117"/>
        <end position="142"/>
    </location>
</feature>
<dbReference type="GO" id="GO:0009295">
    <property type="term" value="C:nucleoid"/>
    <property type="evidence" value="ECO:0007669"/>
    <property type="project" value="TreeGrafter"/>
</dbReference>
<dbReference type="InterPro" id="IPR000424">
    <property type="entry name" value="Primosome_PriB/ssb"/>
</dbReference>
<keyword evidence="6" id="KW-0614">Plasmid</keyword>
<comment type="subunit">
    <text evidence="3">Homotetramer.</text>
</comment>
<dbReference type="GO" id="GO:0006281">
    <property type="term" value="P:DNA repair"/>
    <property type="evidence" value="ECO:0007669"/>
    <property type="project" value="UniProtKB-UniRule"/>
</dbReference>
<dbReference type="GO" id="GO:0003697">
    <property type="term" value="F:single-stranded DNA binding"/>
    <property type="evidence" value="ECO:0007669"/>
    <property type="project" value="UniProtKB-UniRule"/>
</dbReference>
<comment type="caution">
    <text evidence="3">Lacks conserved residue(s) required for the propagation of feature annotation.</text>
</comment>
<dbReference type="SUPFAM" id="SSF50249">
    <property type="entry name" value="Nucleic acid-binding proteins"/>
    <property type="match status" value="1"/>
</dbReference>
<feature type="short sequence motif" description="Important for interaction with partner proteins" evidence="3">
    <location>
        <begin position="194"/>
        <end position="199"/>
    </location>
</feature>
<dbReference type="InterPro" id="IPR012340">
    <property type="entry name" value="NA-bd_OB-fold"/>
</dbReference>
<evidence type="ECO:0000256" key="5">
    <source>
        <dbReference type="SAM" id="MobiDB-lite"/>
    </source>
</evidence>
<keyword evidence="3" id="KW-0227">DNA damage</keyword>
<feature type="compositionally biased region" description="Gly residues" evidence="5">
    <location>
        <begin position="143"/>
        <end position="154"/>
    </location>
</feature>
<dbReference type="AlphaFoldDB" id="A0A6H0A0H5"/>
<dbReference type="RefSeq" id="WP_012291654.1">
    <property type="nucleotide sequence ID" value="NZ_CP014644.1"/>
</dbReference>
<organism evidence="6">
    <name type="scientific">Lysinibacillus sphaericus</name>
    <name type="common">Bacillus sphaericus</name>
    <dbReference type="NCBI Taxonomy" id="1421"/>
    <lineage>
        <taxon>Bacteria</taxon>
        <taxon>Bacillati</taxon>
        <taxon>Bacillota</taxon>
        <taxon>Bacilli</taxon>
        <taxon>Bacillales</taxon>
        <taxon>Bacillaceae</taxon>
        <taxon>Lysinibacillus</taxon>
    </lineage>
</organism>
<keyword evidence="3" id="KW-0234">DNA repair</keyword>
<feature type="region of interest" description="Disordered" evidence="5">
    <location>
        <begin position="103"/>
        <end position="199"/>
    </location>
</feature>
<keyword evidence="3" id="KW-0235">DNA replication</keyword>
<dbReference type="Gene3D" id="2.40.50.140">
    <property type="entry name" value="Nucleic acid-binding proteins"/>
    <property type="match status" value="1"/>
</dbReference>
<dbReference type="EMBL" id="MT075580">
    <property type="protein sequence ID" value="QIS31190.1"/>
    <property type="molecule type" value="Genomic_DNA"/>
</dbReference>
<dbReference type="NCBIfam" id="TIGR00621">
    <property type="entry name" value="ssb"/>
    <property type="match status" value="1"/>
</dbReference>
<proteinExistence type="inferred from homology"/>
<geneLocation type="plasmid" evidence="6">
    <name>pSSII-1</name>
</geneLocation>
<dbReference type="GO" id="GO:0006310">
    <property type="term" value="P:DNA recombination"/>
    <property type="evidence" value="ECO:0007669"/>
    <property type="project" value="UniProtKB-UniRule"/>
</dbReference>
<evidence type="ECO:0000256" key="2">
    <source>
        <dbReference type="ARBA" id="ARBA00023172"/>
    </source>
</evidence>
<dbReference type="PANTHER" id="PTHR10302:SF27">
    <property type="entry name" value="SINGLE-STRANDED DNA-BINDING PROTEIN"/>
    <property type="match status" value="1"/>
</dbReference>
<dbReference type="FunFam" id="2.40.50.140:FF:000084">
    <property type="entry name" value="Single-stranded DNA-binding protein"/>
    <property type="match status" value="1"/>
</dbReference>